<dbReference type="Proteomes" id="UP001158576">
    <property type="component" value="Chromosome 1"/>
</dbReference>
<name>A0ABN7SYT4_OIKDI</name>
<gene>
    <name evidence="1" type="ORF">OKIOD_LOCUS12322</name>
</gene>
<evidence type="ECO:0000313" key="2">
    <source>
        <dbReference type="Proteomes" id="UP001158576"/>
    </source>
</evidence>
<accession>A0ABN7SYT4</accession>
<evidence type="ECO:0000313" key="1">
    <source>
        <dbReference type="EMBL" id="CAG5107928.1"/>
    </source>
</evidence>
<reference evidence="1 2" key="1">
    <citation type="submission" date="2021-04" db="EMBL/GenBank/DDBJ databases">
        <authorList>
            <person name="Bliznina A."/>
        </authorList>
    </citation>
    <scope>NUCLEOTIDE SEQUENCE [LARGE SCALE GENOMIC DNA]</scope>
</reference>
<protein>
    <submittedName>
        <fullName evidence="1">Oidioi.mRNA.OKI2018_I69.chr1.g3557.t1.cds</fullName>
    </submittedName>
</protein>
<proteinExistence type="predicted"/>
<dbReference type="EMBL" id="OU015566">
    <property type="protein sequence ID" value="CAG5107928.1"/>
    <property type="molecule type" value="Genomic_DNA"/>
</dbReference>
<organism evidence="1 2">
    <name type="scientific">Oikopleura dioica</name>
    <name type="common">Tunicate</name>
    <dbReference type="NCBI Taxonomy" id="34765"/>
    <lineage>
        <taxon>Eukaryota</taxon>
        <taxon>Metazoa</taxon>
        <taxon>Chordata</taxon>
        <taxon>Tunicata</taxon>
        <taxon>Appendicularia</taxon>
        <taxon>Copelata</taxon>
        <taxon>Oikopleuridae</taxon>
        <taxon>Oikopleura</taxon>
    </lineage>
</organism>
<sequence length="235" mass="27217">MDKIKNESVVSERQTKKVTKEKMLATTIKINPDVQRSMGETWITMDWEPRCAFSYDLQETADGKWINTDANYQFTVVLKPFAYIQSKQQMLMCCANETCVGLESLQIFRPSAVIVADEKEVTKNFKISKKEAPSFCNSAYPLDPEEAGLHEQQHVHNCVPMEIEDQAEKIFQGNIVIAASENKDEPIVAIKRTAEVIRQKFWRWQPNLDMATYIEYFEKERSKNFADNFSRVLQI</sequence>
<keyword evidence="2" id="KW-1185">Reference proteome</keyword>